<dbReference type="Pfam" id="PF00266">
    <property type="entry name" value="Aminotran_5"/>
    <property type="match status" value="1"/>
</dbReference>
<evidence type="ECO:0000256" key="1">
    <source>
        <dbReference type="ARBA" id="ARBA00022898"/>
    </source>
</evidence>
<keyword evidence="4" id="KW-1185">Reference proteome</keyword>
<dbReference type="PROSITE" id="PS51257">
    <property type="entry name" value="PROKAR_LIPOPROTEIN"/>
    <property type="match status" value="1"/>
</dbReference>
<dbReference type="InterPro" id="IPR015421">
    <property type="entry name" value="PyrdxlP-dep_Trfase_major"/>
</dbReference>
<name>A0A9P7UQ74_9AGAR</name>
<evidence type="ECO:0000313" key="3">
    <source>
        <dbReference type="EMBL" id="KAG7087814.1"/>
    </source>
</evidence>
<dbReference type="InterPro" id="IPR000192">
    <property type="entry name" value="Aminotrans_V_dom"/>
</dbReference>
<dbReference type="EMBL" id="CM032189">
    <property type="protein sequence ID" value="KAG7087814.1"/>
    <property type="molecule type" value="Genomic_DNA"/>
</dbReference>
<gene>
    <name evidence="3" type="ORF">E1B28_013754</name>
</gene>
<dbReference type="KEGG" id="more:E1B28_013754"/>
<evidence type="ECO:0000313" key="4">
    <source>
        <dbReference type="Proteomes" id="UP001049176"/>
    </source>
</evidence>
<dbReference type="PANTHER" id="PTHR43092:SF2">
    <property type="entry name" value="HERCYNYLCYSTEINE SULFOXIDE LYASE"/>
    <property type="match status" value="1"/>
</dbReference>
<dbReference type="PANTHER" id="PTHR43092">
    <property type="entry name" value="L-CYSTEINE DESULFHYDRASE"/>
    <property type="match status" value="1"/>
</dbReference>
<dbReference type="SUPFAM" id="SSF53383">
    <property type="entry name" value="PLP-dependent transferases"/>
    <property type="match status" value="1"/>
</dbReference>
<dbReference type="GeneID" id="66082829"/>
<dbReference type="Gene3D" id="3.40.640.10">
    <property type="entry name" value="Type I PLP-dependent aspartate aminotransferase-like (Major domain)"/>
    <property type="match status" value="1"/>
</dbReference>
<dbReference type="OrthoDB" id="5978656at2759"/>
<dbReference type="Gene3D" id="3.90.1150.10">
    <property type="entry name" value="Aspartate Aminotransferase, domain 1"/>
    <property type="match status" value="1"/>
</dbReference>
<keyword evidence="1" id="KW-0663">Pyridoxal phosphate</keyword>
<proteinExistence type="predicted"/>
<dbReference type="AlphaFoldDB" id="A0A9P7UQ74"/>
<dbReference type="Proteomes" id="UP001049176">
    <property type="component" value="Chromosome 9"/>
</dbReference>
<accession>A0A9P7UQ74</accession>
<feature type="domain" description="Aminotransferase class V" evidence="2">
    <location>
        <begin position="30"/>
        <end position="331"/>
    </location>
</feature>
<sequence length="426" mass="47876">MEHKYGHSMLSEFMFDPEYLNLNTGAFGCLPRAVQASYNKFVEEVESNPDLFVRKKLAHRFNEIRQRLAQLLNAGEDECVLVPNVDHGISLILRSIPWTGDDTVVYTSTAFYQIKRNITLLPEGKTHPPNLSEFPLTFPESNKSILDRFAAHLHELKTKRVENSKVVAVFDTIISTPGVLMPWKEMVDICRREGVLSVIDAAHSIGHELDINLDEAKPDFWAGNCSKWLWAKRGTGLLYVPKRNQHMIPHNIPAGIPLIGKGSTLASPFGAEFVWCGSADVALFLSIGAALDFRMSIGGEEKIVRYSRDMAVRGSNRLAEILGTEVMKNDDYVSGESTFCMTNVRLPLSSSIGNGNSNPRDVITAFDDKLLEERKAYATVFYHNGAWWARPTAQIHNEISDFERFGKILLEVCQEIEEEFGRPNAQ</sequence>
<reference evidence="3" key="1">
    <citation type="journal article" date="2021" name="Genome Biol. Evol.">
        <title>The assembled and annotated genome of the fairy-ring fungus Marasmius oreades.</title>
        <authorList>
            <person name="Hiltunen M."/>
            <person name="Ament-Velasquez S.L."/>
            <person name="Johannesson H."/>
        </authorList>
    </citation>
    <scope>NUCLEOTIDE SEQUENCE</scope>
    <source>
        <strain evidence="3">03SP1</strain>
    </source>
</reference>
<dbReference type="InterPro" id="IPR015424">
    <property type="entry name" value="PyrdxlP-dep_Trfase"/>
</dbReference>
<dbReference type="InterPro" id="IPR015422">
    <property type="entry name" value="PyrdxlP-dep_Trfase_small"/>
</dbReference>
<comment type="caution">
    <text evidence="3">The sequence shown here is derived from an EMBL/GenBank/DDBJ whole genome shotgun (WGS) entry which is preliminary data.</text>
</comment>
<evidence type="ECO:0000259" key="2">
    <source>
        <dbReference type="Pfam" id="PF00266"/>
    </source>
</evidence>
<protein>
    <recommendedName>
        <fullName evidence="2">Aminotransferase class V domain-containing protein</fullName>
    </recommendedName>
</protein>
<organism evidence="3 4">
    <name type="scientific">Marasmius oreades</name>
    <name type="common">fairy-ring Marasmius</name>
    <dbReference type="NCBI Taxonomy" id="181124"/>
    <lineage>
        <taxon>Eukaryota</taxon>
        <taxon>Fungi</taxon>
        <taxon>Dikarya</taxon>
        <taxon>Basidiomycota</taxon>
        <taxon>Agaricomycotina</taxon>
        <taxon>Agaricomycetes</taxon>
        <taxon>Agaricomycetidae</taxon>
        <taxon>Agaricales</taxon>
        <taxon>Marasmiineae</taxon>
        <taxon>Marasmiaceae</taxon>
        <taxon>Marasmius</taxon>
    </lineage>
</organism>
<dbReference type="RefSeq" id="XP_043004285.1">
    <property type="nucleotide sequence ID" value="XM_043158930.1"/>
</dbReference>